<keyword evidence="8" id="KW-0804">Transcription</keyword>
<feature type="domain" description="C2H2-type" evidence="11">
    <location>
        <begin position="174"/>
        <end position="201"/>
    </location>
</feature>
<dbReference type="PROSITE" id="PS50157">
    <property type="entry name" value="ZINC_FINGER_C2H2_2"/>
    <property type="match status" value="5"/>
</dbReference>
<dbReference type="AlphaFoldDB" id="A0AAV4PVQ5"/>
<keyword evidence="7" id="KW-0805">Transcription regulation</keyword>
<name>A0AAV4PVQ5_9ARAC</name>
<organism evidence="12 13">
    <name type="scientific">Caerostris darwini</name>
    <dbReference type="NCBI Taxonomy" id="1538125"/>
    <lineage>
        <taxon>Eukaryota</taxon>
        <taxon>Metazoa</taxon>
        <taxon>Ecdysozoa</taxon>
        <taxon>Arthropoda</taxon>
        <taxon>Chelicerata</taxon>
        <taxon>Arachnida</taxon>
        <taxon>Araneae</taxon>
        <taxon>Araneomorphae</taxon>
        <taxon>Entelegynae</taxon>
        <taxon>Araneoidea</taxon>
        <taxon>Araneidae</taxon>
        <taxon>Caerostris</taxon>
    </lineage>
</organism>
<keyword evidence="3" id="KW-0479">Metal-binding</keyword>
<feature type="domain" description="C2H2-type" evidence="11">
    <location>
        <begin position="146"/>
        <end position="173"/>
    </location>
</feature>
<evidence type="ECO:0000313" key="13">
    <source>
        <dbReference type="Proteomes" id="UP001054837"/>
    </source>
</evidence>
<evidence type="ECO:0000313" key="12">
    <source>
        <dbReference type="EMBL" id="GIY01200.1"/>
    </source>
</evidence>
<comment type="subcellular location">
    <subcellularLocation>
        <location evidence="1">Nucleus</location>
    </subcellularLocation>
</comment>
<keyword evidence="4" id="KW-0677">Repeat</keyword>
<dbReference type="Gene3D" id="3.30.160.60">
    <property type="entry name" value="Classic Zinc Finger"/>
    <property type="match status" value="5"/>
</dbReference>
<dbReference type="PANTHER" id="PTHR24393:SF100">
    <property type="entry name" value="ZINC FINGER PROTEIN-RELATED"/>
    <property type="match status" value="1"/>
</dbReference>
<dbReference type="PROSITE" id="PS00028">
    <property type="entry name" value="ZINC_FINGER_C2H2_1"/>
    <property type="match status" value="5"/>
</dbReference>
<feature type="domain" description="C2H2-type" evidence="11">
    <location>
        <begin position="231"/>
        <end position="259"/>
    </location>
</feature>
<evidence type="ECO:0000256" key="1">
    <source>
        <dbReference type="ARBA" id="ARBA00004123"/>
    </source>
</evidence>
<keyword evidence="5 10" id="KW-0863">Zinc-finger</keyword>
<reference evidence="12 13" key="1">
    <citation type="submission" date="2021-06" db="EMBL/GenBank/DDBJ databases">
        <title>Caerostris darwini draft genome.</title>
        <authorList>
            <person name="Kono N."/>
            <person name="Arakawa K."/>
        </authorList>
    </citation>
    <scope>NUCLEOTIDE SEQUENCE [LARGE SCALE GENOMIC DNA]</scope>
</reference>
<evidence type="ECO:0000256" key="3">
    <source>
        <dbReference type="ARBA" id="ARBA00022723"/>
    </source>
</evidence>
<dbReference type="GO" id="GO:0005634">
    <property type="term" value="C:nucleus"/>
    <property type="evidence" value="ECO:0007669"/>
    <property type="project" value="UniProtKB-SubCell"/>
</dbReference>
<comment type="caution">
    <text evidence="12">The sequence shown here is derived from an EMBL/GenBank/DDBJ whole genome shotgun (WGS) entry which is preliminary data.</text>
</comment>
<keyword evidence="6" id="KW-0862">Zinc</keyword>
<feature type="non-terminal residue" evidence="12">
    <location>
        <position position="300"/>
    </location>
</feature>
<evidence type="ECO:0000256" key="7">
    <source>
        <dbReference type="ARBA" id="ARBA00023015"/>
    </source>
</evidence>
<dbReference type="PANTHER" id="PTHR24393">
    <property type="entry name" value="ZINC FINGER PROTEIN"/>
    <property type="match status" value="1"/>
</dbReference>
<evidence type="ECO:0000259" key="11">
    <source>
        <dbReference type="PROSITE" id="PS50157"/>
    </source>
</evidence>
<feature type="domain" description="C2H2-type" evidence="11">
    <location>
        <begin position="260"/>
        <end position="288"/>
    </location>
</feature>
<feature type="domain" description="C2H2-type" evidence="11">
    <location>
        <begin position="202"/>
        <end position="230"/>
    </location>
</feature>
<dbReference type="InterPro" id="IPR036236">
    <property type="entry name" value="Znf_C2H2_sf"/>
</dbReference>
<dbReference type="GO" id="GO:0001228">
    <property type="term" value="F:DNA-binding transcription activator activity, RNA polymerase II-specific"/>
    <property type="evidence" value="ECO:0007669"/>
    <property type="project" value="TreeGrafter"/>
</dbReference>
<protein>
    <recommendedName>
        <fullName evidence="11">C2H2-type domain-containing protein</fullName>
    </recommendedName>
</protein>
<evidence type="ECO:0000256" key="4">
    <source>
        <dbReference type="ARBA" id="ARBA00022737"/>
    </source>
</evidence>
<keyword evidence="13" id="KW-1185">Reference proteome</keyword>
<dbReference type="SUPFAM" id="SSF57667">
    <property type="entry name" value="beta-beta-alpha zinc fingers"/>
    <property type="match status" value="3"/>
</dbReference>
<gene>
    <name evidence="12" type="ORF">CDAR_279941</name>
</gene>
<keyword evidence="9" id="KW-0539">Nucleus</keyword>
<evidence type="ECO:0000256" key="10">
    <source>
        <dbReference type="PROSITE-ProRule" id="PRU00042"/>
    </source>
</evidence>
<sequence length="300" mass="33805">MNQNPQFCEDLNPELSANAPMPVTEPYFLPGFQETFGQRNALAHQMIPPPNASCEMECPGTSRTDEVSPHFISYFNENFDASANRISPQYETSSGTPILTVPNNPMDPIPPTDAIGPLHSDKCPEEFLPRDHPEPHVRSRRVARPYVCNYCGQTFSYNSSLTTHIRTHTREMPHTCMVCNQCFADSSDLTKHMDIHTGRTSHKCTECGKCFSQSFTLLEHVRAFHSGENPNKCSECGKYFANPFSLGRHIRSMHTTKKPCKCSECGQCFSCRESLRGHIRSIHTAGKLYKCTECGQCFPR</sequence>
<evidence type="ECO:0000256" key="6">
    <source>
        <dbReference type="ARBA" id="ARBA00022833"/>
    </source>
</evidence>
<evidence type="ECO:0000256" key="8">
    <source>
        <dbReference type="ARBA" id="ARBA00023163"/>
    </source>
</evidence>
<proteinExistence type="inferred from homology"/>
<dbReference type="FunFam" id="3.30.160.60:FF:000060">
    <property type="entry name" value="zinc finger protein 436"/>
    <property type="match status" value="1"/>
</dbReference>
<dbReference type="FunFam" id="3.30.160.60:FF:000038">
    <property type="entry name" value="Zinc finger protein 624"/>
    <property type="match status" value="1"/>
</dbReference>
<accession>A0AAV4PVQ5</accession>
<dbReference type="InterPro" id="IPR013087">
    <property type="entry name" value="Znf_C2H2_type"/>
</dbReference>
<dbReference type="Pfam" id="PF00096">
    <property type="entry name" value="zf-C2H2"/>
    <property type="match status" value="4"/>
</dbReference>
<evidence type="ECO:0000256" key="9">
    <source>
        <dbReference type="ARBA" id="ARBA00023242"/>
    </source>
</evidence>
<dbReference type="SMART" id="SM00355">
    <property type="entry name" value="ZnF_C2H2"/>
    <property type="match status" value="5"/>
</dbReference>
<comment type="similarity">
    <text evidence="2">Belongs to the krueppel C2H2-type zinc-finger protein family.</text>
</comment>
<dbReference type="GO" id="GO:0008270">
    <property type="term" value="F:zinc ion binding"/>
    <property type="evidence" value="ECO:0007669"/>
    <property type="project" value="UniProtKB-KW"/>
</dbReference>
<evidence type="ECO:0000256" key="5">
    <source>
        <dbReference type="ARBA" id="ARBA00022771"/>
    </source>
</evidence>
<dbReference type="EMBL" id="BPLQ01003541">
    <property type="protein sequence ID" value="GIY01200.1"/>
    <property type="molecule type" value="Genomic_DNA"/>
</dbReference>
<evidence type="ECO:0000256" key="2">
    <source>
        <dbReference type="ARBA" id="ARBA00006991"/>
    </source>
</evidence>
<dbReference type="GO" id="GO:0000978">
    <property type="term" value="F:RNA polymerase II cis-regulatory region sequence-specific DNA binding"/>
    <property type="evidence" value="ECO:0007669"/>
    <property type="project" value="TreeGrafter"/>
</dbReference>
<dbReference type="Proteomes" id="UP001054837">
    <property type="component" value="Unassembled WGS sequence"/>
</dbReference>